<keyword evidence="3" id="KW-1003">Cell membrane</keyword>
<dbReference type="InterPro" id="IPR006685">
    <property type="entry name" value="MscS_channel_2nd"/>
</dbReference>
<accession>A0A502HFP7</accession>
<gene>
    <name evidence="11" type="ORF">EAH73_02140</name>
</gene>
<feature type="domain" description="Mechanosensitive ion channel MscS C-terminal" evidence="10">
    <location>
        <begin position="182"/>
        <end position="264"/>
    </location>
</feature>
<name>A0A502HFP7_9BACT</name>
<dbReference type="SUPFAM" id="SSF82861">
    <property type="entry name" value="Mechanosensitive channel protein MscS (YggB), transmembrane region"/>
    <property type="match status" value="1"/>
</dbReference>
<dbReference type="AlphaFoldDB" id="A0A502HFP7"/>
<evidence type="ECO:0000256" key="6">
    <source>
        <dbReference type="ARBA" id="ARBA00023136"/>
    </source>
</evidence>
<feature type="compositionally biased region" description="Basic and acidic residues" evidence="7">
    <location>
        <begin position="279"/>
        <end position="288"/>
    </location>
</feature>
<keyword evidence="12" id="KW-1185">Reference proteome</keyword>
<evidence type="ECO:0000313" key="12">
    <source>
        <dbReference type="Proteomes" id="UP000317646"/>
    </source>
</evidence>
<feature type="domain" description="Mechanosensitive ion channel MscS" evidence="9">
    <location>
        <begin position="107"/>
        <end position="169"/>
    </location>
</feature>
<comment type="subcellular location">
    <subcellularLocation>
        <location evidence="1">Cell membrane</location>
        <topology evidence="1">Multi-pass membrane protein</topology>
    </subcellularLocation>
</comment>
<dbReference type="InterPro" id="IPR049278">
    <property type="entry name" value="MS_channel_C"/>
</dbReference>
<comment type="caution">
    <text evidence="11">The sequence shown here is derived from an EMBL/GenBank/DDBJ whole genome shotgun (WGS) entry which is preliminary data.</text>
</comment>
<dbReference type="InterPro" id="IPR010920">
    <property type="entry name" value="LSM_dom_sf"/>
</dbReference>
<proteinExistence type="inferred from homology"/>
<protein>
    <submittedName>
        <fullName evidence="11">Mechanosensitive ion channel family protein</fullName>
    </submittedName>
</protein>
<evidence type="ECO:0000256" key="4">
    <source>
        <dbReference type="ARBA" id="ARBA00022692"/>
    </source>
</evidence>
<dbReference type="GO" id="GO:0005886">
    <property type="term" value="C:plasma membrane"/>
    <property type="evidence" value="ECO:0007669"/>
    <property type="project" value="UniProtKB-SubCell"/>
</dbReference>
<dbReference type="PROSITE" id="PS01246">
    <property type="entry name" value="UPF0003"/>
    <property type="match status" value="1"/>
</dbReference>
<keyword evidence="6 8" id="KW-0472">Membrane</keyword>
<dbReference type="OrthoDB" id="1522493at2"/>
<dbReference type="SUPFAM" id="SSF82689">
    <property type="entry name" value="Mechanosensitive channel protein MscS (YggB), C-terminal domain"/>
    <property type="match status" value="1"/>
</dbReference>
<dbReference type="EMBL" id="RCYZ01000001">
    <property type="protein sequence ID" value="TPG72068.1"/>
    <property type="molecule type" value="Genomic_DNA"/>
</dbReference>
<reference evidence="11 12" key="1">
    <citation type="journal article" date="2019" name="Environ. Microbiol.">
        <title>Species interactions and distinct microbial communities in high Arctic permafrost affected cryosols are associated with the CH4 and CO2 gas fluxes.</title>
        <authorList>
            <person name="Altshuler I."/>
            <person name="Hamel J."/>
            <person name="Turney S."/>
            <person name="Magnuson E."/>
            <person name="Levesque R."/>
            <person name="Greer C."/>
            <person name="Whyte L.G."/>
        </authorList>
    </citation>
    <scope>NUCLEOTIDE SEQUENCE [LARGE SCALE GENOMIC DNA]</scope>
    <source>
        <strain evidence="11 12">S9.2P</strain>
    </source>
</reference>
<keyword evidence="4 8" id="KW-0812">Transmembrane</keyword>
<evidence type="ECO:0000259" key="10">
    <source>
        <dbReference type="Pfam" id="PF21082"/>
    </source>
</evidence>
<dbReference type="InterPro" id="IPR023408">
    <property type="entry name" value="MscS_beta-dom_sf"/>
</dbReference>
<evidence type="ECO:0000256" key="2">
    <source>
        <dbReference type="ARBA" id="ARBA00008017"/>
    </source>
</evidence>
<dbReference type="Gene3D" id="1.10.287.1260">
    <property type="match status" value="1"/>
</dbReference>
<dbReference type="PANTHER" id="PTHR30221">
    <property type="entry name" value="SMALL-CONDUCTANCE MECHANOSENSITIVE CHANNEL"/>
    <property type="match status" value="1"/>
</dbReference>
<dbReference type="Gene3D" id="2.30.30.60">
    <property type="match status" value="1"/>
</dbReference>
<evidence type="ECO:0000256" key="3">
    <source>
        <dbReference type="ARBA" id="ARBA00022475"/>
    </source>
</evidence>
<evidence type="ECO:0000256" key="1">
    <source>
        <dbReference type="ARBA" id="ARBA00004651"/>
    </source>
</evidence>
<feature type="transmembrane region" description="Helical" evidence="8">
    <location>
        <begin position="20"/>
        <end position="38"/>
    </location>
</feature>
<feature type="compositionally biased region" description="Basic and acidic residues" evidence="7">
    <location>
        <begin position="303"/>
        <end position="331"/>
    </location>
</feature>
<organism evidence="11 12">
    <name type="scientific">Hymenobacter nivis</name>
    <dbReference type="NCBI Taxonomy" id="1850093"/>
    <lineage>
        <taxon>Bacteria</taxon>
        <taxon>Pseudomonadati</taxon>
        <taxon>Bacteroidota</taxon>
        <taxon>Cytophagia</taxon>
        <taxon>Cytophagales</taxon>
        <taxon>Hymenobacteraceae</taxon>
        <taxon>Hymenobacter</taxon>
    </lineage>
</organism>
<dbReference type="InterPro" id="IPR006686">
    <property type="entry name" value="MscS_channel_CS"/>
</dbReference>
<evidence type="ECO:0000256" key="8">
    <source>
        <dbReference type="SAM" id="Phobius"/>
    </source>
</evidence>
<evidence type="ECO:0000313" key="11">
    <source>
        <dbReference type="EMBL" id="TPG72068.1"/>
    </source>
</evidence>
<dbReference type="GO" id="GO:0008381">
    <property type="term" value="F:mechanosensitive monoatomic ion channel activity"/>
    <property type="evidence" value="ECO:0007669"/>
    <property type="project" value="InterPro"/>
</dbReference>
<feature type="region of interest" description="Disordered" evidence="7">
    <location>
        <begin position="279"/>
        <end position="331"/>
    </location>
</feature>
<dbReference type="Gene3D" id="3.30.70.100">
    <property type="match status" value="1"/>
</dbReference>
<evidence type="ECO:0000259" key="9">
    <source>
        <dbReference type="Pfam" id="PF00924"/>
    </source>
</evidence>
<comment type="similarity">
    <text evidence="2">Belongs to the MscS (TC 1.A.23) family.</text>
</comment>
<keyword evidence="5 8" id="KW-1133">Transmembrane helix</keyword>
<dbReference type="PANTHER" id="PTHR30221:SF1">
    <property type="entry name" value="SMALL-CONDUCTANCE MECHANOSENSITIVE CHANNEL"/>
    <property type="match status" value="1"/>
</dbReference>
<dbReference type="Proteomes" id="UP000317646">
    <property type="component" value="Unassembled WGS sequence"/>
</dbReference>
<dbReference type="RefSeq" id="WP_140464754.1">
    <property type="nucleotide sequence ID" value="NZ_RCYZ01000001.1"/>
</dbReference>
<dbReference type="InterPro" id="IPR011014">
    <property type="entry name" value="MscS_channel_TM-2"/>
</dbReference>
<feature type="transmembrane region" description="Helical" evidence="8">
    <location>
        <begin position="59"/>
        <end position="82"/>
    </location>
</feature>
<feature type="transmembrane region" description="Helical" evidence="8">
    <location>
        <begin position="88"/>
        <end position="105"/>
    </location>
</feature>
<evidence type="ECO:0000256" key="7">
    <source>
        <dbReference type="SAM" id="MobiDB-lite"/>
    </source>
</evidence>
<evidence type="ECO:0000256" key="5">
    <source>
        <dbReference type="ARBA" id="ARBA00022989"/>
    </source>
</evidence>
<dbReference type="InterPro" id="IPR045275">
    <property type="entry name" value="MscS_archaea/bacteria_type"/>
</dbReference>
<sequence length="331" mass="36638">MDFSIAWRQINQMGRDFMALLPNLVFGIVVFVAFLYGARGVRSLVQRFTQHRQSQGLNILLSRLAYVATLILGVLVTVTIVVPSFTPASLISALGVGGVAIGFAFKDIFQNFLAGVLLLLTEPFKLNDQIKYKDFEGTVESIQTRATTIRTYDGRRVVIPNAELFINAVTVNTAYETRRLQYDIGIGYSDDIATARKLMIEAMRGVDGVLADPAPEAIVVDLAGSSVNIRARWWINPPRRADIMDAQDRVLEAIKNQLTAHGIDLPFPTQQILLHDQTEVTDGDRNTQREGWPAGKGDVPQSRAEHQRAERQARQDAPEKPTEKEPAAPAA</sequence>
<dbReference type="InterPro" id="IPR011066">
    <property type="entry name" value="MscS_channel_C_sf"/>
</dbReference>
<dbReference type="Pfam" id="PF21082">
    <property type="entry name" value="MS_channel_3rd"/>
    <property type="match status" value="1"/>
</dbReference>
<dbReference type="SUPFAM" id="SSF50182">
    <property type="entry name" value="Sm-like ribonucleoproteins"/>
    <property type="match status" value="1"/>
</dbReference>
<dbReference type="Pfam" id="PF00924">
    <property type="entry name" value="MS_channel_2nd"/>
    <property type="match status" value="1"/>
</dbReference>